<comment type="cofactor">
    <cofactor evidence="1 10">
        <name>heme</name>
        <dbReference type="ChEBI" id="CHEBI:30413"/>
    </cofactor>
</comment>
<dbReference type="GO" id="GO:0046872">
    <property type="term" value="F:metal ion binding"/>
    <property type="evidence" value="ECO:0007669"/>
    <property type="project" value="UniProtKB-KW"/>
</dbReference>
<keyword evidence="11" id="KW-0503">Monooxygenase</keyword>
<dbReference type="Gene3D" id="1.10.630.10">
    <property type="entry name" value="Cytochrome P450"/>
    <property type="match status" value="1"/>
</dbReference>
<keyword evidence="5 10" id="KW-0479">Metal-binding</keyword>
<dbReference type="InterPro" id="IPR017972">
    <property type="entry name" value="Cyt_P450_CS"/>
</dbReference>
<organism evidence="13 14">
    <name type="scientific">Salvia divinorum</name>
    <name type="common">Maria pastora</name>
    <name type="synonym">Diviner's sage</name>
    <dbReference type="NCBI Taxonomy" id="28513"/>
    <lineage>
        <taxon>Eukaryota</taxon>
        <taxon>Viridiplantae</taxon>
        <taxon>Streptophyta</taxon>
        <taxon>Embryophyta</taxon>
        <taxon>Tracheophyta</taxon>
        <taxon>Spermatophyta</taxon>
        <taxon>Magnoliopsida</taxon>
        <taxon>eudicotyledons</taxon>
        <taxon>Gunneridae</taxon>
        <taxon>Pentapetalae</taxon>
        <taxon>asterids</taxon>
        <taxon>lamiids</taxon>
        <taxon>Lamiales</taxon>
        <taxon>Lamiaceae</taxon>
        <taxon>Nepetoideae</taxon>
        <taxon>Mentheae</taxon>
        <taxon>Salviinae</taxon>
        <taxon>Salvia</taxon>
        <taxon>Salvia subgen. Calosphace</taxon>
    </lineage>
</organism>
<keyword evidence="4 12" id="KW-0812">Transmembrane</keyword>
<reference evidence="13 14" key="1">
    <citation type="submission" date="2024-06" db="EMBL/GenBank/DDBJ databases">
        <title>A chromosome level genome sequence of Diviner's sage (Salvia divinorum).</title>
        <authorList>
            <person name="Ford S.A."/>
            <person name="Ro D.-K."/>
            <person name="Ness R.W."/>
            <person name="Phillips M.A."/>
        </authorList>
    </citation>
    <scope>NUCLEOTIDE SEQUENCE [LARGE SCALE GENOMIC DNA]</scope>
    <source>
        <strain evidence="13">SAF-2024a</strain>
        <tissue evidence="13">Leaf</tissue>
    </source>
</reference>
<evidence type="ECO:0000256" key="11">
    <source>
        <dbReference type="RuleBase" id="RU000461"/>
    </source>
</evidence>
<evidence type="ECO:0000256" key="3">
    <source>
        <dbReference type="ARBA" id="ARBA00010617"/>
    </source>
</evidence>
<evidence type="ECO:0000256" key="8">
    <source>
        <dbReference type="ARBA" id="ARBA00023004"/>
    </source>
</evidence>
<dbReference type="GO" id="GO:0016114">
    <property type="term" value="P:terpenoid biosynthetic process"/>
    <property type="evidence" value="ECO:0007669"/>
    <property type="project" value="UniProtKB-ARBA"/>
</dbReference>
<keyword evidence="8 10" id="KW-0408">Iron</keyword>
<dbReference type="EMBL" id="JBEAFC010000014">
    <property type="protein sequence ID" value="KAL1533782.1"/>
    <property type="molecule type" value="Genomic_DNA"/>
</dbReference>
<dbReference type="PROSITE" id="PS00086">
    <property type="entry name" value="CYTOCHROME_P450"/>
    <property type="match status" value="1"/>
</dbReference>
<protein>
    <submittedName>
        <fullName evidence="13">Beta-amyrin 28-monooxygenase</fullName>
        <ecNumber evidence="13">1.14.14.126</ecNumber>
    </submittedName>
</protein>
<dbReference type="GO" id="GO:0102373">
    <property type="term" value="F:beta-amyrin 28-monooxygenase activity"/>
    <property type="evidence" value="ECO:0007669"/>
    <property type="project" value="UniProtKB-EC"/>
</dbReference>
<dbReference type="PANTHER" id="PTHR24286">
    <property type="entry name" value="CYTOCHROME P450 26"/>
    <property type="match status" value="1"/>
</dbReference>
<dbReference type="Pfam" id="PF00067">
    <property type="entry name" value="p450"/>
    <property type="match status" value="1"/>
</dbReference>
<keyword evidence="7 11" id="KW-0560">Oxidoreductase</keyword>
<evidence type="ECO:0000256" key="10">
    <source>
        <dbReference type="PIRSR" id="PIRSR602401-1"/>
    </source>
</evidence>
<dbReference type="SUPFAM" id="SSF48264">
    <property type="entry name" value="Cytochrome P450"/>
    <property type="match status" value="1"/>
</dbReference>
<evidence type="ECO:0000313" key="14">
    <source>
        <dbReference type="Proteomes" id="UP001567538"/>
    </source>
</evidence>
<accession>A0ABD1FPN2</accession>
<dbReference type="EC" id="1.14.14.126" evidence="13"/>
<feature type="binding site" description="axial binding residue" evidence="10">
    <location>
        <position position="424"/>
    </location>
    <ligand>
        <name>heme</name>
        <dbReference type="ChEBI" id="CHEBI:30413"/>
    </ligand>
    <ligandPart>
        <name>Fe</name>
        <dbReference type="ChEBI" id="CHEBI:18248"/>
    </ligandPart>
</feature>
<evidence type="ECO:0000256" key="5">
    <source>
        <dbReference type="ARBA" id="ARBA00022723"/>
    </source>
</evidence>
<evidence type="ECO:0000256" key="1">
    <source>
        <dbReference type="ARBA" id="ARBA00001971"/>
    </source>
</evidence>
<dbReference type="PRINTS" id="PR00385">
    <property type="entry name" value="P450"/>
</dbReference>
<keyword evidence="6 12" id="KW-1133">Transmembrane helix</keyword>
<keyword evidence="14" id="KW-1185">Reference proteome</keyword>
<dbReference type="AlphaFoldDB" id="A0ABD1FPN2"/>
<keyword evidence="10 11" id="KW-0349">Heme</keyword>
<dbReference type="PANTHER" id="PTHR24286:SF53">
    <property type="entry name" value="BETA-AMYRIN 28-OXIDASE-LIKE"/>
    <property type="match status" value="1"/>
</dbReference>
<evidence type="ECO:0000256" key="6">
    <source>
        <dbReference type="ARBA" id="ARBA00022989"/>
    </source>
</evidence>
<evidence type="ECO:0000313" key="13">
    <source>
        <dbReference type="EMBL" id="KAL1533782.1"/>
    </source>
</evidence>
<dbReference type="CDD" id="cd11043">
    <property type="entry name" value="CYP90-like"/>
    <property type="match status" value="1"/>
</dbReference>
<feature type="transmembrane region" description="Helical" evidence="12">
    <location>
        <begin position="6"/>
        <end position="24"/>
    </location>
</feature>
<sequence>MEAIAAYFLPLLLLPFSLYLFSIIRRSGSNDQKKLPPGSPGWPILGENIRFSLSPEKFVSDRMSKHSPEIFQSSLHGEKMATFCGAKGNKFLFSNENKLLASWWPQSLRKVLWFPKITDSDTNVDSTYNRILHRDVLSPEALKKFVPVMDALAREHMERHWKPDSVVKILPLVKKYTFELACRLFMSVVDPVRVKKIYEPFSEVTKGVLSVPVDLPWTAYRRAIRAGEVIREELMRMVEQRKKELNEGVGEDEERDFLSKMVMLRDEDGEFLSEKEICNEIIVMLLASYDTTTSAITGVINHLAQLPHIYNEVFKEQMAIAESKGPGDLLTWDDIEKMKFSWSVARESLRLMPPAVGAFREATTEFTYSGFTIPKGWKTFWTVHSTHKNPDCFPEPERFDPARFKGSGPVPYTFVPFGGGPKMCPGKEYARLELLIMMHNVVTRFKLEETIPNEKIVYHATPTPVHGLPLRLHPHCE</sequence>
<comment type="similarity">
    <text evidence="3 11">Belongs to the cytochrome P450 family.</text>
</comment>
<keyword evidence="9 12" id="KW-0472">Membrane</keyword>
<gene>
    <name evidence="13" type="ORF">AAHA92_33622</name>
</gene>
<dbReference type="FunFam" id="1.10.630.10:FF:000022">
    <property type="entry name" value="Taxadiene 5-alpha hydroxylase"/>
    <property type="match status" value="1"/>
</dbReference>
<name>A0ABD1FPN2_SALDI</name>
<evidence type="ECO:0000256" key="7">
    <source>
        <dbReference type="ARBA" id="ARBA00023002"/>
    </source>
</evidence>
<dbReference type="InterPro" id="IPR002401">
    <property type="entry name" value="Cyt_P450_E_grp-I"/>
</dbReference>
<comment type="subcellular location">
    <subcellularLocation>
        <location evidence="2">Membrane</location>
        <topology evidence="2">Single-pass membrane protein</topology>
    </subcellularLocation>
</comment>
<dbReference type="PRINTS" id="PR00463">
    <property type="entry name" value="EP450I"/>
</dbReference>
<dbReference type="InterPro" id="IPR001128">
    <property type="entry name" value="Cyt_P450"/>
</dbReference>
<proteinExistence type="inferred from homology"/>
<evidence type="ECO:0000256" key="2">
    <source>
        <dbReference type="ARBA" id="ARBA00004167"/>
    </source>
</evidence>
<comment type="caution">
    <text evidence="13">The sequence shown here is derived from an EMBL/GenBank/DDBJ whole genome shotgun (WGS) entry which is preliminary data.</text>
</comment>
<evidence type="ECO:0000256" key="9">
    <source>
        <dbReference type="ARBA" id="ARBA00023136"/>
    </source>
</evidence>
<dbReference type="GO" id="GO:0016020">
    <property type="term" value="C:membrane"/>
    <property type="evidence" value="ECO:0007669"/>
    <property type="project" value="UniProtKB-SubCell"/>
</dbReference>
<evidence type="ECO:0000256" key="4">
    <source>
        <dbReference type="ARBA" id="ARBA00022692"/>
    </source>
</evidence>
<dbReference type="Proteomes" id="UP001567538">
    <property type="component" value="Unassembled WGS sequence"/>
</dbReference>
<evidence type="ECO:0000256" key="12">
    <source>
        <dbReference type="SAM" id="Phobius"/>
    </source>
</evidence>
<dbReference type="InterPro" id="IPR036396">
    <property type="entry name" value="Cyt_P450_sf"/>
</dbReference>